<dbReference type="EMBL" id="GL888316">
    <property type="protein sequence ID" value="EGI62903.1"/>
    <property type="molecule type" value="Genomic_DNA"/>
</dbReference>
<reference evidence="1" key="1">
    <citation type="submission" date="2011-02" db="EMBL/GenBank/DDBJ databases">
        <title>The genome of the leaf-cutting ant Acromyrmex echinatior suggests key adaptations to social evolution and fungus farming.</title>
        <authorList>
            <person name="Nygaard S."/>
            <person name="Zhang G."/>
        </authorList>
    </citation>
    <scope>NUCLEOTIDE SEQUENCE</scope>
</reference>
<evidence type="ECO:0000313" key="1">
    <source>
        <dbReference type="EMBL" id="EGI62903.1"/>
    </source>
</evidence>
<dbReference type="OrthoDB" id="414982at2759"/>
<name>F4WSC6_ACREC</name>
<accession>F4WSC6</accession>
<proteinExistence type="predicted"/>
<gene>
    <name evidence="1" type="ORF">G5I_08748</name>
</gene>
<dbReference type="AlphaFoldDB" id="F4WSC6"/>
<keyword evidence="2" id="KW-1185">Reference proteome</keyword>
<organism evidence="2">
    <name type="scientific">Acromyrmex echinatior</name>
    <name type="common">Panamanian leafcutter ant</name>
    <name type="synonym">Acromyrmex octospinosus echinatior</name>
    <dbReference type="NCBI Taxonomy" id="103372"/>
    <lineage>
        <taxon>Eukaryota</taxon>
        <taxon>Metazoa</taxon>
        <taxon>Ecdysozoa</taxon>
        <taxon>Arthropoda</taxon>
        <taxon>Hexapoda</taxon>
        <taxon>Insecta</taxon>
        <taxon>Pterygota</taxon>
        <taxon>Neoptera</taxon>
        <taxon>Endopterygota</taxon>
        <taxon>Hymenoptera</taxon>
        <taxon>Apocrita</taxon>
        <taxon>Aculeata</taxon>
        <taxon>Formicoidea</taxon>
        <taxon>Formicidae</taxon>
        <taxon>Myrmicinae</taxon>
        <taxon>Acromyrmex</taxon>
    </lineage>
</organism>
<evidence type="ECO:0000313" key="2">
    <source>
        <dbReference type="Proteomes" id="UP000007755"/>
    </source>
</evidence>
<protein>
    <submittedName>
        <fullName evidence="1">Uncharacterized protein</fullName>
    </submittedName>
</protein>
<sequence>MYAKESSASYDVKKEYNITEYRAVRLLSRRYDLTNTGYKFLEIRIDIGPPSYVEIVLGDHRGHELSLSLETWKSLYQQRGNIYKLLSQMLQSVQTFKYSVKETMRENGEGMEGRLDSISQYTHRRIPVSRTHLFGPGIWINVPKGRYDICSEGQCELVLLFGSRNLILLTQDCTSCDLRRLKGKQCER</sequence>
<dbReference type="Proteomes" id="UP000007755">
    <property type="component" value="Unassembled WGS sequence"/>
</dbReference>
<dbReference type="InParanoid" id="F4WSC6"/>